<dbReference type="Proteomes" id="UP000036947">
    <property type="component" value="Unassembled WGS sequence"/>
</dbReference>
<reference evidence="1 2" key="1">
    <citation type="journal article" date="2015" name="BMC Genomics">
        <title>The genome of the truffle-parasite Tolypocladium ophioglossoides and the evolution of antifungal peptaibiotics.</title>
        <authorList>
            <person name="Quandt C.A."/>
            <person name="Bushley K.E."/>
            <person name="Spatafora J.W."/>
        </authorList>
    </citation>
    <scope>NUCLEOTIDE SEQUENCE [LARGE SCALE GENOMIC DNA]</scope>
    <source>
        <strain evidence="1 2">CBS 100239</strain>
    </source>
</reference>
<dbReference type="OrthoDB" id="5382058at2759"/>
<dbReference type="Gene3D" id="3.40.50.1820">
    <property type="entry name" value="alpha/beta hydrolase"/>
    <property type="match status" value="1"/>
</dbReference>
<dbReference type="EMBL" id="LFRF01000049">
    <property type="protein sequence ID" value="KND86754.1"/>
    <property type="molecule type" value="Genomic_DNA"/>
</dbReference>
<gene>
    <name evidence="1" type="ORF">TOPH_08598</name>
</gene>
<sequence>MWRKAQTCSLKTDIPLLLKRQNQMASVSGGHSSAPVLVMQGLNDISVLPDVTRAVWQCSRDDKSKVHLSAHPALDHSPVVVAPAPPEWLTWMDSRFAGHRTSGSCSRAQ</sequence>
<accession>A0A0L0MY84</accession>
<proteinExistence type="predicted"/>
<evidence type="ECO:0008006" key="3">
    <source>
        <dbReference type="Google" id="ProtNLM"/>
    </source>
</evidence>
<evidence type="ECO:0000313" key="1">
    <source>
        <dbReference type="EMBL" id="KND86754.1"/>
    </source>
</evidence>
<dbReference type="STRING" id="1163406.A0A0L0MY84"/>
<organism evidence="1 2">
    <name type="scientific">Tolypocladium ophioglossoides (strain CBS 100239)</name>
    <name type="common">Snaketongue truffleclub</name>
    <name type="synonym">Elaphocordyceps ophioglossoides</name>
    <dbReference type="NCBI Taxonomy" id="1163406"/>
    <lineage>
        <taxon>Eukaryota</taxon>
        <taxon>Fungi</taxon>
        <taxon>Dikarya</taxon>
        <taxon>Ascomycota</taxon>
        <taxon>Pezizomycotina</taxon>
        <taxon>Sordariomycetes</taxon>
        <taxon>Hypocreomycetidae</taxon>
        <taxon>Hypocreales</taxon>
        <taxon>Ophiocordycipitaceae</taxon>
        <taxon>Tolypocladium</taxon>
    </lineage>
</organism>
<dbReference type="AlphaFoldDB" id="A0A0L0MY84"/>
<comment type="caution">
    <text evidence="1">The sequence shown here is derived from an EMBL/GenBank/DDBJ whole genome shotgun (WGS) entry which is preliminary data.</text>
</comment>
<dbReference type="InterPro" id="IPR029058">
    <property type="entry name" value="AB_hydrolase_fold"/>
</dbReference>
<dbReference type="SUPFAM" id="SSF53474">
    <property type="entry name" value="alpha/beta-Hydrolases"/>
    <property type="match status" value="1"/>
</dbReference>
<keyword evidence="2" id="KW-1185">Reference proteome</keyword>
<name>A0A0L0MY84_TOLOC</name>
<protein>
    <recommendedName>
        <fullName evidence="3">Peptidase S9 prolyl oligopeptidase catalytic domain-containing protein</fullName>
    </recommendedName>
</protein>
<evidence type="ECO:0000313" key="2">
    <source>
        <dbReference type="Proteomes" id="UP000036947"/>
    </source>
</evidence>